<organism evidence="1 2">
    <name type="scientific">Pseudomonas extremaustralis</name>
    <dbReference type="NCBI Taxonomy" id="359110"/>
    <lineage>
        <taxon>Bacteria</taxon>
        <taxon>Pseudomonadati</taxon>
        <taxon>Pseudomonadota</taxon>
        <taxon>Gammaproteobacteria</taxon>
        <taxon>Pseudomonadales</taxon>
        <taxon>Pseudomonadaceae</taxon>
        <taxon>Pseudomonas</taxon>
    </lineage>
</organism>
<gene>
    <name evidence="1" type="ORF">FX985_00438</name>
</gene>
<proteinExistence type="predicted"/>
<dbReference type="Proteomes" id="UP000323425">
    <property type="component" value="Unassembled WGS sequence"/>
</dbReference>
<reference evidence="1 2" key="1">
    <citation type="journal article" date="2018" name="Plant Biotechnol. Rep.">
        <title>Diversity and antifungal activity of endophytic bacteria associated with Panax ginseng seedlings.</title>
        <authorList>
            <person name="Park J.M."/>
            <person name="Hong C.E."/>
            <person name="Jo S.H."/>
        </authorList>
    </citation>
    <scope>NUCLEOTIDE SEQUENCE [LARGE SCALE GENOMIC DNA]</scope>
    <source>
        <strain evidence="1 2">PgKB38</strain>
    </source>
</reference>
<protein>
    <submittedName>
        <fullName evidence="1">Uncharacterized protein</fullName>
    </submittedName>
</protein>
<evidence type="ECO:0000313" key="1">
    <source>
        <dbReference type="EMBL" id="KAA8560400.1"/>
    </source>
</evidence>
<evidence type="ECO:0000313" key="2">
    <source>
        <dbReference type="Proteomes" id="UP000323425"/>
    </source>
</evidence>
<dbReference type="EMBL" id="VTFH01000001">
    <property type="protein sequence ID" value="KAA8560400.1"/>
    <property type="molecule type" value="Genomic_DNA"/>
</dbReference>
<accession>A0A5M9IW83</accession>
<name>A0A5M9IW83_9PSED</name>
<comment type="caution">
    <text evidence="1">The sequence shown here is derived from an EMBL/GenBank/DDBJ whole genome shotgun (WGS) entry which is preliminary data.</text>
</comment>
<dbReference type="AlphaFoldDB" id="A0A5M9IW83"/>
<sequence length="65" mass="7309">MAFRTKERSAYIHSRGLRTITVEQAVDNPCKSTQVARRAMLGANCTFFDQQGPLLFFDACGKVVR</sequence>